<keyword evidence="1" id="KW-0812">Transmembrane</keyword>
<dbReference type="InterPro" id="IPR026457">
    <property type="entry name" value="CSLREA_Nterm"/>
</dbReference>
<evidence type="ECO:0000256" key="2">
    <source>
        <dbReference type="SAM" id="SignalP"/>
    </source>
</evidence>
<sequence>MLKQSIGIAMLCIAGQAYSADIVVTTTEDISSANDKQCSLREAIEYINLGLPEAGYNGCGGKSSTSTILLEKKAVYKLSNHINIKADLSIRTSYTTDVNDKDVPGLNNATIQMLGTDNIFRIDDSKKTLATVSLREITLQGCGASQCAEQGGLIYNNEYLTLEYTRLYNGSAAQGGAIYNMGQPEAETAASIVEIKSSLIENNKALAGAILYTHAPEFRILNSVFRENNTTQTGSSNIYSASRLEENKITDFPQARAWVNSSTFLKNQGHIINLRDGIGLNNLTIVGNQAGILFDAPLGKGYLANSIILGNPYPGGQQTNCAFVENDQSILQNNLVSQECGLGATHYPNEYWSGTQLIAGETLQGACKSMSQDPNSLLCPYSQPKDTFLGYFRPRILLSYNSLADSPIVNKGKNSFNPDIKIVGCEAADQRKQARDSNNIFCDRGAIEIIVPTTVSLVGEDIRTGGQAKMSVADLLGDSDLIPKEQCNAILGPHPSGEAWQAGCIQVVQTVTQSKGTLKIDEEGNLVYTPNGGWHGTDIFKIRLVTTSTRFNQNIPYMEINVQVRQEPENHMESDKIKTSGGALGMFSLFTLLALVGLRRYTK</sequence>
<dbReference type="EMBL" id="DPXL01000135">
    <property type="protein sequence ID" value="HCM31903.1"/>
    <property type="molecule type" value="Genomic_DNA"/>
</dbReference>
<dbReference type="AlphaFoldDB" id="A0A3D3G1K0"/>
<dbReference type="InterPro" id="IPR026454">
    <property type="entry name" value="Rhombotarget_A"/>
</dbReference>
<evidence type="ECO:0000256" key="1">
    <source>
        <dbReference type="SAM" id="Phobius"/>
    </source>
</evidence>
<dbReference type="SUPFAM" id="SSF51126">
    <property type="entry name" value="Pectin lyase-like"/>
    <property type="match status" value="1"/>
</dbReference>
<feature type="transmembrane region" description="Helical" evidence="1">
    <location>
        <begin position="580"/>
        <end position="598"/>
    </location>
</feature>
<protein>
    <submittedName>
        <fullName evidence="3">Rhombotarget A</fullName>
    </submittedName>
</protein>
<keyword evidence="2" id="KW-0732">Signal</keyword>
<gene>
    <name evidence="3" type="primary">rbtA</name>
    <name evidence="3" type="ORF">DIC32_10690</name>
</gene>
<evidence type="ECO:0000313" key="4">
    <source>
        <dbReference type="Proteomes" id="UP000262257"/>
    </source>
</evidence>
<name>A0A3D3G1K0_ACIRA</name>
<evidence type="ECO:0000313" key="3">
    <source>
        <dbReference type="EMBL" id="HCM31903.1"/>
    </source>
</evidence>
<keyword evidence="1" id="KW-0472">Membrane</keyword>
<keyword evidence="1" id="KW-1133">Transmembrane helix</keyword>
<dbReference type="NCBIfam" id="TIGR04212">
    <property type="entry name" value="GlyGly_RbtA"/>
    <property type="match status" value="1"/>
</dbReference>
<organism evidence="3 4">
    <name type="scientific">Acinetobacter radioresistens</name>
    <dbReference type="NCBI Taxonomy" id="40216"/>
    <lineage>
        <taxon>Bacteria</taxon>
        <taxon>Pseudomonadati</taxon>
        <taxon>Pseudomonadota</taxon>
        <taxon>Gammaproteobacteria</taxon>
        <taxon>Moraxellales</taxon>
        <taxon>Moraxellaceae</taxon>
        <taxon>Acinetobacter</taxon>
    </lineage>
</organism>
<dbReference type="Proteomes" id="UP000262257">
    <property type="component" value="Unassembled WGS sequence"/>
</dbReference>
<feature type="signal peptide" evidence="2">
    <location>
        <begin position="1"/>
        <end position="19"/>
    </location>
</feature>
<comment type="caution">
    <text evidence="3">The sequence shown here is derived from an EMBL/GenBank/DDBJ whole genome shotgun (WGS) entry which is preliminary data.</text>
</comment>
<reference evidence="3 4" key="1">
    <citation type="journal article" date="2018" name="Nat. Biotechnol.">
        <title>A standardized bacterial taxonomy based on genome phylogeny substantially revises the tree of life.</title>
        <authorList>
            <person name="Parks D.H."/>
            <person name="Chuvochina M."/>
            <person name="Waite D.W."/>
            <person name="Rinke C."/>
            <person name="Skarshewski A."/>
            <person name="Chaumeil P.A."/>
            <person name="Hugenholtz P."/>
        </authorList>
    </citation>
    <scope>NUCLEOTIDE SEQUENCE [LARGE SCALE GENOMIC DNA]</scope>
    <source>
        <strain evidence="3">UBA10045</strain>
    </source>
</reference>
<dbReference type="NCBIfam" id="TIGR04214">
    <property type="entry name" value="CSLREA_Nterm"/>
    <property type="match status" value="1"/>
</dbReference>
<dbReference type="InterPro" id="IPR011050">
    <property type="entry name" value="Pectin_lyase_fold/virulence"/>
</dbReference>
<proteinExistence type="predicted"/>
<accession>A0A3D3G1K0</accession>
<feature type="chain" id="PRO_5017556492" evidence="2">
    <location>
        <begin position="20"/>
        <end position="603"/>
    </location>
</feature>